<dbReference type="GO" id="GO:0016116">
    <property type="term" value="P:carotenoid metabolic process"/>
    <property type="evidence" value="ECO:0007669"/>
    <property type="project" value="InterPro"/>
</dbReference>
<dbReference type="SUPFAM" id="SSF51905">
    <property type="entry name" value="FAD/NAD(P)-binding domain"/>
    <property type="match status" value="1"/>
</dbReference>
<organism evidence="2">
    <name type="scientific">Tetraselmis sp. GSL018</name>
    <dbReference type="NCBI Taxonomy" id="582737"/>
    <lineage>
        <taxon>Eukaryota</taxon>
        <taxon>Viridiplantae</taxon>
        <taxon>Chlorophyta</taxon>
        <taxon>core chlorophytes</taxon>
        <taxon>Chlorodendrophyceae</taxon>
        <taxon>Chlorodendrales</taxon>
        <taxon>Chlorodendraceae</taxon>
        <taxon>Tetraselmis</taxon>
    </lineage>
</organism>
<accession>A0A061RCQ2</accession>
<gene>
    <name evidence="2" type="ORF">TSPGSL018_8729</name>
</gene>
<evidence type="ECO:0000313" key="2">
    <source>
        <dbReference type="EMBL" id="JAC68435.1"/>
    </source>
</evidence>
<dbReference type="PANTHER" id="PTHR46313:SF1">
    <property type="entry name" value="FAD_NAD(P)-BINDING OXIDOREDUCTASE FAMILY PROTEIN"/>
    <property type="match status" value="1"/>
</dbReference>
<dbReference type="PANTHER" id="PTHR46313">
    <property type="match status" value="1"/>
</dbReference>
<reference evidence="2" key="1">
    <citation type="submission" date="2014-05" db="EMBL/GenBank/DDBJ databases">
        <title>The transcriptome of the halophilic microalga Tetraselmis sp. GSL018 isolated from the Great Salt Lake, Utah.</title>
        <authorList>
            <person name="Jinkerson R.E."/>
            <person name="D'Adamo S."/>
            <person name="Posewitz M.C."/>
        </authorList>
    </citation>
    <scope>NUCLEOTIDE SEQUENCE</scope>
    <source>
        <strain evidence="2">GSL018</strain>
    </source>
</reference>
<dbReference type="Gene3D" id="3.50.50.60">
    <property type="entry name" value="FAD/NAD(P)-binding domain"/>
    <property type="match status" value="2"/>
</dbReference>
<dbReference type="GO" id="GO:0016853">
    <property type="term" value="F:isomerase activity"/>
    <property type="evidence" value="ECO:0007669"/>
    <property type="project" value="UniProtKB-KW"/>
</dbReference>
<feature type="domain" description="Amine oxidase" evidence="1">
    <location>
        <begin position="96"/>
        <end position="582"/>
    </location>
</feature>
<dbReference type="InterPro" id="IPR045892">
    <property type="entry name" value="CrtISO-like"/>
</dbReference>
<dbReference type="EMBL" id="GBEZ01017949">
    <property type="protein sequence ID" value="JAC68435.1"/>
    <property type="molecule type" value="Transcribed_RNA"/>
</dbReference>
<dbReference type="InterPro" id="IPR036188">
    <property type="entry name" value="FAD/NAD-bd_sf"/>
</dbReference>
<evidence type="ECO:0000259" key="1">
    <source>
        <dbReference type="Pfam" id="PF01593"/>
    </source>
</evidence>
<sequence length="598" mass="65128">MVFKLSHSSCPRSTCRRPVLLARDLKLRSRPGTSESYSAFRRALFRSRYGQNWLTLRECSSLCCNSAVTATDIPSKDSQSESSSNESEIVVVGSGIGGLCCASLLAKYGYSVTVCESHDTPGGCAHSWKHPKGYHFESGPSLYSGMAGTGPSGNPLAHVFQAIGEPLELIQYDTWNVFLPEGEFLTKVGAENFCEVLQSVRGDGAVREWRNLQEHMRPFAEASAMLPPMAMRADAGVLRTAILRYWRSILRNGSNASKLTGPFSNIIEGVVKDPFIRNWLDLLSFMLSGLPCNGTIAAEVAFMFNEWYRPDCHLEFPKGGSGAMVGALVRGLEKFGGRLMLDAHVEEILVEGGRAAGVRLRGGQTIRASKAVVSNATIWDTLKLLPKEAVPKELAAASQEMPMCRSFMHLHLGFDAKGLPEDLEMHHIVVNSWEGGVDTEQNVVLICIASVIDPDLAPEGKHVLHAYTPATEPYELWEGLKRNSPEYKKLKEERSQVLWRAVERVIPDIRERVEVELVGTPLTHERFNRRHRGTYGPAVVAGTGLLPGPKSPVPGLMCCGDTTFPGIGLPATAASGSLVANTLASVEAHSETLSAIGL</sequence>
<proteinExistence type="predicted"/>
<name>A0A061RCQ2_9CHLO</name>
<dbReference type="InterPro" id="IPR002937">
    <property type="entry name" value="Amino_oxidase"/>
</dbReference>
<keyword evidence="2" id="KW-0413">Isomerase</keyword>
<dbReference type="PRINTS" id="PR00419">
    <property type="entry name" value="ADXRDTASE"/>
</dbReference>
<dbReference type="GO" id="GO:0016491">
    <property type="term" value="F:oxidoreductase activity"/>
    <property type="evidence" value="ECO:0007669"/>
    <property type="project" value="InterPro"/>
</dbReference>
<protein>
    <submittedName>
        <fullName evidence="2">Carotene isomerase</fullName>
    </submittedName>
</protein>
<dbReference type="Pfam" id="PF01593">
    <property type="entry name" value="Amino_oxidase"/>
    <property type="match status" value="1"/>
</dbReference>
<dbReference type="AlphaFoldDB" id="A0A061RCQ2"/>